<name>T1BCE8_9ZZZZ</name>
<sequence length="92" mass="10291">MGKPTGFVEYMRELPVDRVPLERVRDWREFHHHMDEKRLRNQAARCMDCGVPFCHTGELVSGMASGCPIHNLIRSGTISSTGACGAKRSSDC</sequence>
<proteinExistence type="predicted"/>
<evidence type="ECO:0000313" key="1">
    <source>
        <dbReference type="EMBL" id="EQD66143.1"/>
    </source>
</evidence>
<dbReference type="SUPFAM" id="SSF46548">
    <property type="entry name" value="alpha-helical ferredoxin"/>
    <property type="match status" value="1"/>
</dbReference>
<protein>
    <submittedName>
        <fullName evidence="1">Glutamate synthase, NADH/NADPH, small subunit</fullName>
    </submittedName>
</protein>
<comment type="caution">
    <text evidence="1">The sequence shown here is derived from an EMBL/GenBank/DDBJ whole genome shotgun (WGS) entry which is preliminary data.</text>
</comment>
<gene>
    <name evidence="1" type="ORF">B2A_01269</name>
</gene>
<reference evidence="1" key="1">
    <citation type="submission" date="2013-08" db="EMBL/GenBank/DDBJ databases">
        <authorList>
            <person name="Mendez C."/>
            <person name="Richter M."/>
            <person name="Ferrer M."/>
            <person name="Sanchez J."/>
        </authorList>
    </citation>
    <scope>NUCLEOTIDE SEQUENCE</scope>
</reference>
<dbReference type="AlphaFoldDB" id="T1BCE8"/>
<reference evidence="1" key="2">
    <citation type="journal article" date="2014" name="ISME J.">
        <title>Microbial stratification in low pH oxic and suboxic macroscopic growths along an acid mine drainage.</title>
        <authorList>
            <person name="Mendez-Garcia C."/>
            <person name="Mesa V."/>
            <person name="Sprenger R.R."/>
            <person name="Richter M."/>
            <person name="Diez M.S."/>
            <person name="Solano J."/>
            <person name="Bargiela R."/>
            <person name="Golyshina O.V."/>
            <person name="Manteca A."/>
            <person name="Ramos J.L."/>
            <person name="Gallego J.R."/>
            <person name="Llorente I."/>
            <person name="Martins Dos Santos V.A."/>
            <person name="Jensen O.N."/>
            <person name="Pelaez A.I."/>
            <person name="Sanchez J."/>
            <person name="Ferrer M."/>
        </authorList>
    </citation>
    <scope>NUCLEOTIDE SEQUENCE</scope>
</reference>
<dbReference type="PANTHER" id="PTHR43100">
    <property type="entry name" value="GLUTAMATE SYNTHASE [NADPH] SMALL CHAIN"/>
    <property type="match status" value="1"/>
</dbReference>
<dbReference type="InterPro" id="IPR009051">
    <property type="entry name" value="Helical_ferredxn"/>
</dbReference>
<accession>T1BCE8</accession>
<organism evidence="1">
    <name type="scientific">mine drainage metagenome</name>
    <dbReference type="NCBI Taxonomy" id="410659"/>
    <lineage>
        <taxon>unclassified sequences</taxon>
        <taxon>metagenomes</taxon>
        <taxon>ecological metagenomes</taxon>
    </lineage>
</organism>
<dbReference type="InterPro" id="IPR051394">
    <property type="entry name" value="Glutamate_Synthase"/>
</dbReference>
<dbReference type="Gene3D" id="1.10.1060.10">
    <property type="entry name" value="Alpha-helical ferredoxin"/>
    <property type="match status" value="1"/>
</dbReference>
<dbReference type="GO" id="GO:0051536">
    <property type="term" value="F:iron-sulfur cluster binding"/>
    <property type="evidence" value="ECO:0007669"/>
    <property type="project" value="InterPro"/>
</dbReference>
<dbReference type="EMBL" id="AUZZ01000947">
    <property type="protein sequence ID" value="EQD66143.1"/>
    <property type="molecule type" value="Genomic_DNA"/>
</dbReference>